<evidence type="ECO:0000313" key="2">
    <source>
        <dbReference type="Proteomes" id="UP000285138"/>
    </source>
</evidence>
<dbReference type="EMBL" id="QZAA01000026">
    <property type="protein sequence ID" value="RQD78321.1"/>
    <property type="molecule type" value="Genomic_DNA"/>
</dbReference>
<sequence>MKSPWHDQDSALQKGYEERRGCFQIKKILLCPFCSGKGGDILFPPGGINLNRVIIYKDMLKS</sequence>
<gene>
    <name evidence="1" type="ORF">D5R97_00580</name>
</gene>
<protein>
    <submittedName>
        <fullName evidence="1">Uncharacterized protein</fullName>
    </submittedName>
</protein>
<reference evidence="1 2" key="1">
    <citation type="submission" date="2018-08" db="EMBL/GenBank/DDBJ databases">
        <title>The metabolism and importance of syntrophic acetate oxidation coupled to methane or sulfide production in haloalkaline environments.</title>
        <authorList>
            <person name="Timmers P.H.A."/>
            <person name="Vavourakis C.D."/>
            <person name="Sorokin D.Y."/>
            <person name="Sinninghe Damste J.S."/>
            <person name="Muyzer G."/>
            <person name="Stams A.J.M."/>
            <person name="Plugge C.M."/>
        </authorList>
    </citation>
    <scope>NUCLEOTIDE SEQUENCE [LARGE SCALE GENOMIC DNA]</scope>
    <source>
        <strain evidence="1">MSAO_Bac1</strain>
    </source>
</reference>
<proteinExistence type="predicted"/>
<name>A0A424YIT4_9FIRM</name>
<dbReference type="AlphaFoldDB" id="A0A424YIT4"/>
<accession>A0A424YIT4</accession>
<evidence type="ECO:0000313" key="1">
    <source>
        <dbReference type="EMBL" id="RQD78321.1"/>
    </source>
</evidence>
<comment type="caution">
    <text evidence="1">The sequence shown here is derived from an EMBL/GenBank/DDBJ whole genome shotgun (WGS) entry which is preliminary data.</text>
</comment>
<organism evidence="1 2">
    <name type="scientific">Candidatus Syntrophonatronum acetioxidans</name>
    <dbReference type="NCBI Taxonomy" id="1795816"/>
    <lineage>
        <taxon>Bacteria</taxon>
        <taxon>Bacillati</taxon>
        <taxon>Bacillota</taxon>
        <taxon>Clostridia</taxon>
        <taxon>Eubacteriales</taxon>
        <taxon>Syntrophomonadaceae</taxon>
        <taxon>Candidatus Syntrophonatronum</taxon>
    </lineage>
</organism>
<dbReference type="Proteomes" id="UP000285138">
    <property type="component" value="Unassembled WGS sequence"/>
</dbReference>